<keyword evidence="2" id="KW-1185">Reference proteome</keyword>
<accession>A0ABQ9IBX5</accession>
<protein>
    <submittedName>
        <fullName evidence="1">Uncharacterized protein</fullName>
    </submittedName>
</protein>
<name>A0ABQ9IBX5_9NEOP</name>
<comment type="caution">
    <text evidence="1">The sequence shown here is derived from an EMBL/GenBank/DDBJ whole genome shotgun (WGS) entry which is preliminary data.</text>
</comment>
<feature type="non-terminal residue" evidence="1">
    <location>
        <position position="250"/>
    </location>
</feature>
<proteinExistence type="predicted"/>
<evidence type="ECO:0000313" key="2">
    <source>
        <dbReference type="Proteomes" id="UP001159363"/>
    </source>
</evidence>
<dbReference type="Proteomes" id="UP001159363">
    <property type="component" value="Chromosome 2"/>
</dbReference>
<organism evidence="1 2">
    <name type="scientific">Dryococelus australis</name>
    <dbReference type="NCBI Taxonomy" id="614101"/>
    <lineage>
        <taxon>Eukaryota</taxon>
        <taxon>Metazoa</taxon>
        <taxon>Ecdysozoa</taxon>
        <taxon>Arthropoda</taxon>
        <taxon>Hexapoda</taxon>
        <taxon>Insecta</taxon>
        <taxon>Pterygota</taxon>
        <taxon>Neoptera</taxon>
        <taxon>Polyneoptera</taxon>
        <taxon>Phasmatodea</taxon>
        <taxon>Verophasmatodea</taxon>
        <taxon>Anareolatae</taxon>
        <taxon>Phasmatidae</taxon>
        <taxon>Eurycanthinae</taxon>
        <taxon>Dryococelus</taxon>
    </lineage>
</organism>
<sequence>MRELMNFKIQHRQCPKNTIKKATEILKDTFTSKQIYRIIYKNKNRVCWEYKGIPAAVTLRSISRRVYVLMLKNVGIPLHRLSAIRKWTQVSPLNGNSEFIMILTTKKITKDILYEVIKVTENSGFKVVGIVGGVGGGNPAHVSREVWGFADIPLLLELLRNNFLDHGLRLPCETDIFECEVMRILNDKELSLTPKLDSKVHLNVTGRVHEKNLDMLQSCFLTIRPMYHTKKYSQKPQLSQFFDLTDQWFD</sequence>
<evidence type="ECO:0000313" key="1">
    <source>
        <dbReference type="EMBL" id="KAJ8894179.1"/>
    </source>
</evidence>
<reference evidence="1 2" key="1">
    <citation type="submission" date="2023-02" db="EMBL/GenBank/DDBJ databases">
        <title>LHISI_Scaffold_Assembly.</title>
        <authorList>
            <person name="Stuart O.P."/>
            <person name="Cleave R."/>
            <person name="Magrath M.J.L."/>
            <person name="Mikheyev A.S."/>
        </authorList>
    </citation>
    <scope>NUCLEOTIDE SEQUENCE [LARGE SCALE GENOMIC DNA]</scope>
    <source>
        <strain evidence="1">Daus_M_001</strain>
        <tissue evidence="1">Leg muscle</tissue>
    </source>
</reference>
<dbReference type="EMBL" id="JARBHB010000002">
    <property type="protein sequence ID" value="KAJ8894179.1"/>
    <property type="molecule type" value="Genomic_DNA"/>
</dbReference>
<gene>
    <name evidence="1" type="ORF">PR048_006789</name>
</gene>